<comment type="subcellular location">
    <subcellularLocation>
        <location evidence="3">Cytoplasm</location>
    </subcellularLocation>
</comment>
<name>A0ABW5JK62_9BACT</name>
<dbReference type="InterPro" id="IPR035956">
    <property type="entry name" value="RimP_N_sf"/>
</dbReference>
<evidence type="ECO:0000259" key="5">
    <source>
        <dbReference type="Pfam" id="PF17384"/>
    </source>
</evidence>
<dbReference type="Pfam" id="PF02576">
    <property type="entry name" value="RimP_N"/>
    <property type="match status" value="1"/>
</dbReference>
<keyword evidence="2 3" id="KW-0690">Ribosome biogenesis</keyword>
<gene>
    <name evidence="3 6" type="primary">rimP</name>
    <name evidence="6" type="ORF">ACFSVN_06730</name>
</gene>
<sequence length="154" mass="17253">MQIDIIQNIKDLAEPLAAEHDLFVVDVELKTGGGQNEVWVLLDNEDGGVNIDHCSNISKELGFLIEAHELFDNKYRLNVSSPGLSRPLSDKRQYKKNEGRVATIKFKNEAGEYKKIEGVITGIMEDNVAITDEEEVETEIPFEAIVETKIIPVI</sequence>
<evidence type="ECO:0000313" key="6">
    <source>
        <dbReference type="EMBL" id="MFD2532135.1"/>
    </source>
</evidence>
<dbReference type="InterPro" id="IPR003728">
    <property type="entry name" value="Ribosome_maturation_RimP"/>
</dbReference>
<dbReference type="PANTHER" id="PTHR33867">
    <property type="entry name" value="RIBOSOME MATURATION FACTOR RIMP"/>
    <property type="match status" value="1"/>
</dbReference>
<dbReference type="HAMAP" id="MF_01077">
    <property type="entry name" value="RimP"/>
    <property type="match status" value="1"/>
</dbReference>
<evidence type="ECO:0000259" key="4">
    <source>
        <dbReference type="Pfam" id="PF02576"/>
    </source>
</evidence>
<dbReference type="EMBL" id="JBHULI010000024">
    <property type="protein sequence ID" value="MFD2532135.1"/>
    <property type="molecule type" value="Genomic_DNA"/>
</dbReference>
<dbReference type="PANTHER" id="PTHR33867:SF1">
    <property type="entry name" value="RIBOSOME MATURATION FACTOR RIMP"/>
    <property type="match status" value="1"/>
</dbReference>
<feature type="domain" description="Ribosome maturation factor RimP N-terminal" evidence="4">
    <location>
        <begin position="13"/>
        <end position="84"/>
    </location>
</feature>
<dbReference type="Proteomes" id="UP001597460">
    <property type="component" value="Unassembled WGS sequence"/>
</dbReference>
<comment type="caution">
    <text evidence="6">The sequence shown here is derived from an EMBL/GenBank/DDBJ whole genome shotgun (WGS) entry which is preliminary data.</text>
</comment>
<keyword evidence="7" id="KW-1185">Reference proteome</keyword>
<comment type="function">
    <text evidence="3">Required for maturation of 30S ribosomal subunits.</text>
</comment>
<accession>A0ABW5JK62</accession>
<protein>
    <recommendedName>
        <fullName evidence="3">Ribosome maturation factor RimP</fullName>
    </recommendedName>
</protein>
<feature type="domain" description="Ribosome maturation factor RimP C-terminal" evidence="5">
    <location>
        <begin position="88"/>
        <end position="152"/>
    </location>
</feature>
<keyword evidence="1 3" id="KW-0963">Cytoplasm</keyword>
<dbReference type="RefSeq" id="WP_390300312.1">
    <property type="nucleotide sequence ID" value="NZ_JBHULI010000024.1"/>
</dbReference>
<dbReference type="SUPFAM" id="SSF74942">
    <property type="entry name" value="YhbC-like, C-terminal domain"/>
    <property type="match status" value="1"/>
</dbReference>
<proteinExistence type="inferred from homology"/>
<dbReference type="InterPro" id="IPR028989">
    <property type="entry name" value="RimP_N"/>
</dbReference>
<dbReference type="CDD" id="cd01734">
    <property type="entry name" value="YlxS_C"/>
    <property type="match status" value="1"/>
</dbReference>
<reference evidence="7" key="1">
    <citation type="journal article" date="2019" name="Int. J. Syst. Evol. Microbiol.">
        <title>The Global Catalogue of Microorganisms (GCM) 10K type strain sequencing project: providing services to taxonomists for standard genome sequencing and annotation.</title>
        <authorList>
            <consortium name="The Broad Institute Genomics Platform"/>
            <consortium name="The Broad Institute Genome Sequencing Center for Infectious Disease"/>
            <person name="Wu L."/>
            <person name="Ma J."/>
        </authorList>
    </citation>
    <scope>NUCLEOTIDE SEQUENCE [LARGE SCALE GENOMIC DNA]</scope>
    <source>
        <strain evidence="7">KCTC 52042</strain>
    </source>
</reference>
<evidence type="ECO:0000256" key="2">
    <source>
        <dbReference type="ARBA" id="ARBA00022517"/>
    </source>
</evidence>
<dbReference type="InterPro" id="IPR036847">
    <property type="entry name" value="RimP_C_sf"/>
</dbReference>
<comment type="similarity">
    <text evidence="3">Belongs to the RimP family.</text>
</comment>
<evidence type="ECO:0000256" key="1">
    <source>
        <dbReference type="ARBA" id="ARBA00022490"/>
    </source>
</evidence>
<dbReference type="SUPFAM" id="SSF75420">
    <property type="entry name" value="YhbC-like, N-terminal domain"/>
    <property type="match status" value="1"/>
</dbReference>
<evidence type="ECO:0000313" key="7">
    <source>
        <dbReference type="Proteomes" id="UP001597460"/>
    </source>
</evidence>
<evidence type="ECO:0000256" key="3">
    <source>
        <dbReference type="HAMAP-Rule" id="MF_01077"/>
    </source>
</evidence>
<organism evidence="6 7">
    <name type="scientific">Gracilimonas halophila</name>
    <dbReference type="NCBI Taxonomy" id="1834464"/>
    <lineage>
        <taxon>Bacteria</taxon>
        <taxon>Pseudomonadati</taxon>
        <taxon>Balneolota</taxon>
        <taxon>Balneolia</taxon>
        <taxon>Balneolales</taxon>
        <taxon>Balneolaceae</taxon>
        <taxon>Gracilimonas</taxon>
    </lineage>
</organism>
<dbReference type="Gene3D" id="3.30.300.70">
    <property type="entry name" value="RimP-like superfamily, N-terminal"/>
    <property type="match status" value="1"/>
</dbReference>
<dbReference type="InterPro" id="IPR028998">
    <property type="entry name" value="RimP_C"/>
</dbReference>
<dbReference type="Pfam" id="PF17384">
    <property type="entry name" value="DUF150_C"/>
    <property type="match status" value="1"/>
</dbReference>